<dbReference type="AlphaFoldDB" id="A0A399EY66"/>
<protein>
    <submittedName>
        <fullName evidence="3">Glutaredoxin arsenate reductase</fullName>
        <ecNumber evidence="3">1.20.4.1</ecNumber>
    </submittedName>
</protein>
<dbReference type="PANTHER" id="PTHR43428">
    <property type="entry name" value="ARSENATE REDUCTASE"/>
    <property type="match status" value="1"/>
</dbReference>
<name>A0A399EY66_9DEIN</name>
<dbReference type="EMBL" id="QXDL01000023">
    <property type="protein sequence ID" value="RIH88928.1"/>
    <property type="molecule type" value="Genomic_DNA"/>
</dbReference>
<keyword evidence="1" id="KW-0059">Arsenical resistance</keyword>
<dbReference type="InterPro" id="IPR023485">
    <property type="entry name" value="Ptyr_pPase"/>
</dbReference>
<evidence type="ECO:0000313" key="4">
    <source>
        <dbReference type="Proteomes" id="UP000265715"/>
    </source>
</evidence>
<dbReference type="Proteomes" id="UP000265715">
    <property type="component" value="Unassembled WGS sequence"/>
</dbReference>
<keyword evidence="4" id="KW-1185">Reference proteome</keyword>
<dbReference type="Gene3D" id="3.40.50.2300">
    <property type="match status" value="1"/>
</dbReference>
<dbReference type="SMART" id="SM00226">
    <property type="entry name" value="LMWPc"/>
    <property type="match status" value="1"/>
</dbReference>
<dbReference type="RefSeq" id="WP_119314076.1">
    <property type="nucleotide sequence ID" value="NZ_QXDL01000023.1"/>
</dbReference>
<dbReference type="GO" id="GO:0046685">
    <property type="term" value="P:response to arsenic-containing substance"/>
    <property type="evidence" value="ECO:0007669"/>
    <property type="project" value="UniProtKB-KW"/>
</dbReference>
<dbReference type="PANTHER" id="PTHR43428:SF1">
    <property type="entry name" value="ARSENATE REDUCTASE"/>
    <property type="match status" value="1"/>
</dbReference>
<feature type="domain" description="Phosphotyrosine protein phosphatase I" evidence="2">
    <location>
        <begin position="1"/>
        <end position="134"/>
    </location>
</feature>
<proteinExistence type="predicted"/>
<dbReference type="Pfam" id="PF01451">
    <property type="entry name" value="LMWPc"/>
    <property type="match status" value="1"/>
</dbReference>
<sequence length="147" mass="16069">MRLLILCTANSARSQMAEGWARHYAHKHGLDLEVHSAGTKATRVNPHAVAAMAERGIDLSGHASKTLYDVPDPWNFDYVLTVCDSAAEGCPVYPARTTRLHHSFPDPAGAPDEARAFREVRDMIGPFIEQLVVALKQGRPLAPEQAS</sequence>
<gene>
    <name evidence="3" type="primary">arsC_1</name>
    <name evidence="3" type="ORF">Mterra_00879</name>
</gene>
<accession>A0A399EY66</accession>
<organism evidence="3 4">
    <name type="scientific">Calidithermus terrae</name>
    <dbReference type="NCBI Taxonomy" id="1408545"/>
    <lineage>
        <taxon>Bacteria</taxon>
        <taxon>Thermotogati</taxon>
        <taxon>Deinococcota</taxon>
        <taxon>Deinococci</taxon>
        <taxon>Thermales</taxon>
        <taxon>Thermaceae</taxon>
        <taxon>Calidithermus</taxon>
    </lineage>
</organism>
<dbReference type="CDD" id="cd16345">
    <property type="entry name" value="LMWP_ArsC"/>
    <property type="match status" value="1"/>
</dbReference>
<dbReference type="OrthoDB" id="9784339at2"/>
<keyword evidence="3" id="KW-0560">Oxidoreductase</keyword>
<reference evidence="3 4" key="1">
    <citation type="submission" date="2018-08" db="EMBL/GenBank/DDBJ databases">
        <title>Meiothermus terrae DSM 26712 genome sequencing project.</title>
        <authorList>
            <person name="Da Costa M.S."/>
            <person name="Albuquerque L."/>
            <person name="Raposo P."/>
            <person name="Froufe H.J.C."/>
            <person name="Barroso C.S."/>
            <person name="Egas C."/>
        </authorList>
    </citation>
    <scope>NUCLEOTIDE SEQUENCE [LARGE SCALE GENOMIC DNA]</scope>
    <source>
        <strain evidence="3 4">DSM 26712</strain>
    </source>
</reference>
<dbReference type="SUPFAM" id="SSF52788">
    <property type="entry name" value="Phosphotyrosine protein phosphatases I"/>
    <property type="match status" value="1"/>
</dbReference>
<evidence type="ECO:0000259" key="2">
    <source>
        <dbReference type="SMART" id="SM00226"/>
    </source>
</evidence>
<evidence type="ECO:0000256" key="1">
    <source>
        <dbReference type="ARBA" id="ARBA00022849"/>
    </source>
</evidence>
<dbReference type="EC" id="1.20.4.1" evidence="3"/>
<comment type="caution">
    <text evidence="3">The sequence shown here is derived from an EMBL/GenBank/DDBJ whole genome shotgun (WGS) entry which is preliminary data.</text>
</comment>
<dbReference type="GO" id="GO:0008794">
    <property type="term" value="F:arsenate reductase (glutaredoxin) activity"/>
    <property type="evidence" value="ECO:0007669"/>
    <property type="project" value="UniProtKB-EC"/>
</dbReference>
<evidence type="ECO:0000313" key="3">
    <source>
        <dbReference type="EMBL" id="RIH88928.1"/>
    </source>
</evidence>
<dbReference type="InterPro" id="IPR036196">
    <property type="entry name" value="Ptyr_pPase_sf"/>
</dbReference>